<feature type="transmembrane region" description="Helical" evidence="2">
    <location>
        <begin position="228"/>
        <end position="247"/>
    </location>
</feature>
<dbReference type="FunCoup" id="A0A2V0PCG8">
    <property type="interactions" value="1478"/>
</dbReference>
<feature type="transmembrane region" description="Helical" evidence="2">
    <location>
        <begin position="332"/>
        <end position="356"/>
    </location>
</feature>
<dbReference type="InterPro" id="IPR038770">
    <property type="entry name" value="Na+/solute_symporter_sf"/>
</dbReference>
<comment type="caution">
    <text evidence="3">The sequence shown here is derived from an EMBL/GenBank/DDBJ whole genome shotgun (WGS) entry which is preliminary data.</text>
</comment>
<evidence type="ECO:0000313" key="3">
    <source>
        <dbReference type="EMBL" id="GBF95580.1"/>
    </source>
</evidence>
<dbReference type="Pfam" id="PF13593">
    <property type="entry name" value="SBF_like"/>
    <property type="match status" value="1"/>
</dbReference>
<dbReference type="Gene3D" id="1.20.1530.20">
    <property type="match status" value="1"/>
</dbReference>
<accession>A0A2V0PCG8</accession>
<dbReference type="EMBL" id="BDRX01000066">
    <property type="protein sequence ID" value="GBF95580.1"/>
    <property type="molecule type" value="Genomic_DNA"/>
</dbReference>
<name>A0A2V0PCG8_9CHLO</name>
<keyword evidence="4" id="KW-1185">Reference proteome</keyword>
<dbReference type="PANTHER" id="PTHR18640:SF10">
    <property type="entry name" value="SODIUM_METABOLITE COTRANSPORTER BASS4, CHLOROPLASTIC-RELATED"/>
    <property type="match status" value="1"/>
</dbReference>
<dbReference type="AlphaFoldDB" id="A0A2V0PCG8"/>
<evidence type="ECO:0000256" key="1">
    <source>
        <dbReference type="SAM" id="MobiDB-lite"/>
    </source>
</evidence>
<protein>
    <submittedName>
        <fullName evidence="3">Sodium metabolite cotransporter, chloroplastic-like</fullName>
    </submittedName>
</protein>
<evidence type="ECO:0000256" key="2">
    <source>
        <dbReference type="SAM" id="Phobius"/>
    </source>
</evidence>
<gene>
    <name evidence="3" type="ORF">Rsub_08561</name>
</gene>
<dbReference type="GO" id="GO:0009941">
    <property type="term" value="C:chloroplast envelope"/>
    <property type="evidence" value="ECO:0007669"/>
    <property type="project" value="TreeGrafter"/>
</dbReference>
<organism evidence="3 4">
    <name type="scientific">Raphidocelis subcapitata</name>
    <dbReference type="NCBI Taxonomy" id="307507"/>
    <lineage>
        <taxon>Eukaryota</taxon>
        <taxon>Viridiplantae</taxon>
        <taxon>Chlorophyta</taxon>
        <taxon>core chlorophytes</taxon>
        <taxon>Chlorophyceae</taxon>
        <taxon>CS clade</taxon>
        <taxon>Sphaeropleales</taxon>
        <taxon>Selenastraceae</taxon>
        <taxon>Raphidocelis</taxon>
    </lineage>
</organism>
<dbReference type="Proteomes" id="UP000247498">
    <property type="component" value="Unassembled WGS sequence"/>
</dbReference>
<feature type="transmembrane region" description="Helical" evidence="2">
    <location>
        <begin position="300"/>
        <end position="325"/>
    </location>
</feature>
<sequence length="470" mass="46191">MAAAPACLRLPRPEGWGARSQSGPPAPRIPYFASAVRRRHAGVGKAAAAGCGDDGAAPAAEAASPLWPSQRGGPCQHQRLQPLARPSQCRAPHARRAVACRGSAAASTGGGGGDGAAAAPDGPLRRAAAAAAAFVQAQFLPVALLTAIAVGVAFPAPGVAVGQLPGVNAFVTTAMFVISGLQLKQGEAARALQARGAVAFGLASILLITPLFSRAALALPLQPAELGVGLAVFCCMPTALSSGITLTQAVGGNAALALLLTVASNMLGVFTLPFLLPWLLGPGLAGGGGGLDPLVLLAKLLRTVLLPAVVGAAARAFVPGVADWVDARRRNLAYGSAVLLAIVPWTQVSATVAGGAGVGGGALALALAGGVAVHLAFLALNSAACAAFRFGGPDGAEARGLRRALILTASVKTLPVAVAVLASLGPAIGPAAGLAVVPCMLAHLSQIVIDSALVARWKAQDAAAAAGKAA</sequence>
<dbReference type="InParanoid" id="A0A2V0PCG8"/>
<dbReference type="PANTHER" id="PTHR18640">
    <property type="entry name" value="SOLUTE CARRIER FAMILY 10 MEMBER 7"/>
    <property type="match status" value="1"/>
</dbReference>
<feature type="region of interest" description="Disordered" evidence="1">
    <location>
        <begin position="59"/>
        <end position="88"/>
    </location>
</feature>
<keyword evidence="2" id="KW-0472">Membrane</keyword>
<reference evidence="3 4" key="1">
    <citation type="journal article" date="2018" name="Sci. Rep.">
        <title>Raphidocelis subcapitata (=Pseudokirchneriella subcapitata) provides an insight into genome evolution and environmental adaptations in the Sphaeropleales.</title>
        <authorList>
            <person name="Suzuki S."/>
            <person name="Yamaguchi H."/>
            <person name="Nakajima N."/>
            <person name="Kawachi M."/>
        </authorList>
    </citation>
    <scope>NUCLEOTIDE SEQUENCE [LARGE SCALE GENOMIC DNA]</scope>
    <source>
        <strain evidence="3 4">NIES-35</strain>
    </source>
</reference>
<feature type="transmembrane region" description="Helical" evidence="2">
    <location>
        <begin position="254"/>
        <end position="280"/>
    </location>
</feature>
<feature type="transmembrane region" description="Helical" evidence="2">
    <location>
        <begin position="133"/>
        <end position="154"/>
    </location>
</feature>
<feature type="transmembrane region" description="Helical" evidence="2">
    <location>
        <begin position="166"/>
        <end position="184"/>
    </location>
</feature>
<keyword evidence="2" id="KW-0812">Transmembrane</keyword>
<dbReference type="OrthoDB" id="188035at2759"/>
<keyword evidence="2" id="KW-1133">Transmembrane helix</keyword>
<dbReference type="InterPro" id="IPR016833">
    <property type="entry name" value="Put_Na-Bile_cotransptr"/>
</dbReference>
<evidence type="ECO:0000313" key="4">
    <source>
        <dbReference type="Proteomes" id="UP000247498"/>
    </source>
</evidence>
<feature type="transmembrane region" description="Helical" evidence="2">
    <location>
        <begin position="196"/>
        <end position="216"/>
    </location>
</feature>
<feature type="transmembrane region" description="Helical" evidence="2">
    <location>
        <begin position="362"/>
        <end position="392"/>
    </location>
</feature>
<proteinExistence type="predicted"/>